<protein>
    <submittedName>
        <fullName evidence="1">Unannotated protein</fullName>
    </submittedName>
</protein>
<gene>
    <name evidence="1" type="ORF">UFOPK2662_00805</name>
    <name evidence="2" type="ORF">UFOPK4242_00659</name>
</gene>
<evidence type="ECO:0000313" key="2">
    <source>
        <dbReference type="EMBL" id="CAB5042014.1"/>
    </source>
</evidence>
<dbReference type="AlphaFoldDB" id="A0A6J6RGM5"/>
<proteinExistence type="predicted"/>
<evidence type="ECO:0000313" key="1">
    <source>
        <dbReference type="EMBL" id="CAB4722252.1"/>
    </source>
</evidence>
<dbReference type="EMBL" id="CAFBQC010000025">
    <property type="protein sequence ID" value="CAB5042014.1"/>
    <property type="molecule type" value="Genomic_DNA"/>
</dbReference>
<accession>A0A6J6RGM5</accession>
<dbReference type="EMBL" id="CAEZYI010000042">
    <property type="protein sequence ID" value="CAB4722252.1"/>
    <property type="molecule type" value="Genomic_DNA"/>
</dbReference>
<reference evidence="1" key="1">
    <citation type="submission" date="2020-05" db="EMBL/GenBank/DDBJ databases">
        <authorList>
            <person name="Chiriac C."/>
            <person name="Salcher M."/>
            <person name="Ghai R."/>
            <person name="Kavagutti S V."/>
        </authorList>
    </citation>
    <scope>NUCLEOTIDE SEQUENCE</scope>
</reference>
<organism evidence="1">
    <name type="scientific">freshwater metagenome</name>
    <dbReference type="NCBI Taxonomy" id="449393"/>
    <lineage>
        <taxon>unclassified sequences</taxon>
        <taxon>metagenomes</taxon>
        <taxon>ecological metagenomes</taxon>
    </lineage>
</organism>
<name>A0A6J6RGM5_9ZZZZ</name>
<sequence length="89" mass="9404">MERSNGTSDTNAVSSLFWMTLSIESRSDCPTLPANLSTLAKSSLRDPYSTIHLAAVFSPTPGTDGKLSLGSPRKAAKSGYCAGDIPYFS</sequence>